<dbReference type="AlphaFoldDB" id="A0A6S6T4L0"/>
<accession>A0A6S6T4L0</accession>
<organism evidence="6">
    <name type="scientific">uncultured Sulfurovum sp</name>
    <dbReference type="NCBI Taxonomy" id="269237"/>
    <lineage>
        <taxon>Bacteria</taxon>
        <taxon>Pseudomonadati</taxon>
        <taxon>Campylobacterota</taxon>
        <taxon>Epsilonproteobacteria</taxon>
        <taxon>Campylobacterales</taxon>
        <taxon>Sulfurovaceae</taxon>
        <taxon>Sulfurovum</taxon>
        <taxon>environmental samples</taxon>
    </lineage>
</organism>
<evidence type="ECO:0000256" key="2">
    <source>
        <dbReference type="PROSITE-ProRule" id="PRU00169"/>
    </source>
</evidence>
<protein>
    <submittedName>
        <fullName evidence="6">Two-component system response regulator</fullName>
    </submittedName>
</protein>
<evidence type="ECO:0000256" key="1">
    <source>
        <dbReference type="ARBA" id="ARBA00023125"/>
    </source>
</evidence>
<dbReference type="InterPro" id="IPR011006">
    <property type="entry name" value="CheY-like_superfamily"/>
</dbReference>
<dbReference type="PANTHER" id="PTHR48111:SF73">
    <property type="entry name" value="ALKALINE PHOSPHATASE SYNTHESIS TRANSCRIPTIONAL REGULATORY PROTEIN PHOP"/>
    <property type="match status" value="1"/>
</dbReference>
<dbReference type="CDD" id="cd17574">
    <property type="entry name" value="REC_OmpR"/>
    <property type="match status" value="1"/>
</dbReference>
<dbReference type="InterPro" id="IPR001867">
    <property type="entry name" value="OmpR/PhoB-type_DNA-bd"/>
</dbReference>
<dbReference type="EMBL" id="CACVAZ010000117">
    <property type="protein sequence ID" value="CAA6818101.1"/>
    <property type="molecule type" value="Genomic_DNA"/>
</dbReference>
<reference evidence="6" key="1">
    <citation type="submission" date="2020-01" db="EMBL/GenBank/DDBJ databases">
        <authorList>
            <person name="Meier V. D."/>
            <person name="Meier V D."/>
        </authorList>
    </citation>
    <scope>NUCLEOTIDE SEQUENCE</scope>
    <source>
        <strain evidence="6">HLG_WM_MAG_02</strain>
    </source>
</reference>
<evidence type="ECO:0000259" key="4">
    <source>
        <dbReference type="PROSITE" id="PS50110"/>
    </source>
</evidence>
<feature type="domain" description="OmpR/PhoB-type" evidence="5">
    <location>
        <begin position="129"/>
        <end position="223"/>
    </location>
</feature>
<dbReference type="GO" id="GO:0032993">
    <property type="term" value="C:protein-DNA complex"/>
    <property type="evidence" value="ECO:0007669"/>
    <property type="project" value="TreeGrafter"/>
</dbReference>
<evidence type="ECO:0000256" key="3">
    <source>
        <dbReference type="PROSITE-ProRule" id="PRU01091"/>
    </source>
</evidence>
<feature type="modified residue" description="4-aspartylphosphate" evidence="2">
    <location>
        <position position="56"/>
    </location>
</feature>
<dbReference type="Gene3D" id="1.10.10.10">
    <property type="entry name" value="Winged helix-like DNA-binding domain superfamily/Winged helix DNA-binding domain"/>
    <property type="match status" value="1"/>
</dbReference>
<dbReference type="GO" id="GO:0000976">
    <property type="term" value="F:transcription cis-regulatory region binding"/>
    <property type="evidence" value="ECO:0007669"/>
    <property type="project" value="TreeGrafter"/>
</dbReference>
<dbReference type="Gene3D" id="3.40.50.2300">
    <property type="match status" value="1"/>
</dbReference>
<dbReference type="SMART" id="SM00862">
    <property type="entry name" value="Trans_reg_C"/>
    <property type="match status" value="1"/>
</dbReference>
<feature type="domain" description="Response regulatory" evidence="4">
    <location>
        <begin position="7"/>
        <end position="121"/>
    </location>
</feature>
<evidence type="ECO:0000259" key="5">
    <source>
        <dbReference type="PROSITE" id="PS51755"/>
    </source>
</evidence>
<dbReference type="Pfam" id="PF00486">
    <property type="entry name" value="Trans_reg_C"/>
    <property type="match status" value="1"/>
</dbReference>
<dbReference type="PROSITE" id="PS50110">
    <property type="entry name" value="RESPONSE_REGULATORY"/>
    <property type="match status" value="1"/>
</dbReference>
<dbReference type="PROSITE" id="PS51755">
    <property type="entry name" value="OMPR_PHOB"/>
    <property type="match status" value="1"/>
</dbReference>
<dbReference type="PANTHER" id="PTHR48111">
    <property type="entry name" value="REGULATOR OF RPOS"/>
    <property type="match status" value="1"/>
</dbReference>
<dbReference type="SMART" id="SM00448">
    <property type="entry name" value="REC"/>
    <property type="match status" value="1"/>
</dbReference>
<sequence>MQNEHIEIVIIEDEEDILELLEYHLQKAGYATIGFTCTQNVEQFLEEEHPSLLIVDRNLPKVEGSKFIAKMREKGHDIPVIFLTAKDTERDVDDGFIRGGDDYITKPFRMNEVLHRIKAILKRVGVIEQNRLKHRDLLLDLEKQVVLIDERVIKLTKMEFRLLHIFIKNAHKPLQREFLLEEVSGDSQGKTINVAINRLKNKIDPDGSKEYIISIWGVGYKLA</sequence>
<proteinExistence type="predicted"/>
<dbReference type="Pfam" id="PF00072">
    <property type="entry name" value="Response_reg"/>
    <property type="match status" value="1"/>
</dbReference>
<dbReference type="GO" id="GO:0000156">
    <property type="term" value="F:phosphorelay response regulator activity"/>
    <property type="evidence" value="ECO:0007669"/>
    <property type="project" value="TreeGrafter"/>
</dbReference>
<dbReference type="SUPFAM" id="SSF52172">
    <property type="entry name" value="CheY-like"/>
    <property type="match status" value="1"/>
</dbReference>
<dbReference type="InterPro" id="IPR036388">
    <property type="entry name" value="WH-like_DNA-bd_sf"/>
</dbReference>
<dbReference type="InterPro" id="IPR001789">
    <property type="entry name" value="Sig_transdc_resp-reg_receiver"/>
</dbReference>
<gene>
    <name evidence="6" type="ORF">HELGO_WM5345</name>
</gene>
<evidence type="ECO:0000313" key="6">
    <source>
        <dbReference type="EMBL" id="CAA6818101.1"/>
    </source>
</evidence>
<keyword evidence="2" id="KW-0597">Phosphoprotein</keyword>
<keyword evidence="1 3" id="KW-0238">DNA-binding</keyword>
<dbReference type="GO" id="GO:0006355">
    <property type="term" value="P:regulation of DNA-templated transcription"/>
    <property type="evidence" value="ECO:0007669"/>
    <property type="project" value="InterPro"/>
</dbReference>
<dbReference type="CDD" id="cd00383">
    <property type="entry name" value="trans_reg_C"/>
    <property type="match status" value="1"/>
</dbReference>
<dbReference type="Gene3D" id="6.10.250.690">
    <property type="match status" value="1"/>
</dbReference>
<dbReference type="InterPro" id="IPR039420">
    <property type="entry name" value="WalR-like"/>
</dbReference>
<name>A0A6S6T4L0_9BACT</name>
<feature type="DNA-binding region" description="OmpR/PhoB-type" evidence="3">
    <location>
        <begin position="129"/>
        <end position="223"/>
    </location>
</feature>
<dbReference type="GO" id="GO:0005829">
    <property type="term" value="C:cytosol"/>
    <property type="evidence" value="ECO:0007669"/>
    <property type="project" value="TreeGrafter"/>
</dbReference>